<proteinExistence type="predicted"/>
<dbReference type="GO" id="GO:0005814">
    <property type="term" value="C:centriole"/>
    <property type="evidence" value="ECO:0007669"/>
    <property type="project" value="TreeGrafter"/>
</dbReference>
<keyword evidence="4" id="KW-1185">Reference proteome</keyword>
<dbReference type="PANTHER" id="PTHR33689">
    <property type="entry name" value="FAS-BINDING FACTOR 1"/>
    <property type="match status" value="1"/>
</dbReference>
<dbReference type="GO" id="GO:0097539">
    <property type="term" value="C:ciliary transition fiber"/>
    <property type="evidence" value="ECO:0007669"/>
    <property type="project" value="InterPro"/>
</dbReference>
<name>A0A8J4WL33_9TREM</name>
<comment type="caution">
    <text evidence="3">The sequence shown here is derived from an EMBL/GenBank/DDBJ whole genome shotgun (WGS) entry which is preliminary data.</text>
</comment>
<sequence length="136" mass="16156">MEAKIKRLEMERTNANTMLDLLRKQHQEEIAVIELTSRSKLDLLEEGARSRETRLREELKFLEEQSHERLVLLEQQRDQLISELSTKLNEMRSQTAQEVARLKTFHEVESGYISVQYVKKEYLGVHLQLQSLLYRS</sequence>
<dbReference type="PANTHER" id="PTHR33689:SF1">
    <property type="entry name" value="FAS-BINDING FACTOR 1"/>
    <property type="match status" value="1"/>
</dbReference>
<dbReference type="InterPro" id="IPR049390">
    <property type="entry name" value="FBF1_C"/>
</dbReference>
<reference evidence="3" key="1">
    <citation type="submission" date="2019-05" db="EMBL/GenBank/DDBJ databases">
        <title>Annotation for the trematode Paragonimus heterotremus.</title>
        <authorList>
            <person name="Choi Y.-J."/>
        </authorList>
    </citation>
    <scope>NUCLEOTIDE SEQUENCE</scope>
    <source>
        <strain evidence="3">LC</strain>
    </source>
</reference>
<protein>
    <recommendedName>
        <fullName evidence="2">Fas-binding factor 1 C-terminal domain-containing protein</fullName>
    </recommendedName>
</protein>
<organism evidence="3 4">
    <name type="scientific">Paragonimus heterotremus</name>
    <dbReference type="NCBI Taxonomy" id="100268"/>
    <lineage>
        <taxon>Eukaryota</taxon>
        <taxon>Metazoa</taxon>
        <taxon>Spiralia</taxon>
        <taxon>Lophotrochozoa</taxon>
        <taxon>Platyhelminthes</taxon>
        <taxon>Trematoda</taxon>
        <taxon>Digenea</taxon>
        <taxon>Plagiorchiida</taxon>
        <taxon>Troglotremata</taxon>
        <taxon>Troglotrematidae</taxon>
        <taxon>Paragonimus</taxon>
    </lineage>
</organism>
<evidence type="ECO:0000259" key="2">
    <source>
        <dbReference type="Pfam" id="PF21007"/>
    </source>
</evidence>
<dbReference type="Proteomes" id="UP000748531">
    <property type="component" value="Unassembled WGS sequence"/>
</dbReference>
<accession>A0A8J4WL33</accession>
<dbReference type="InterPro" id="IPR033561">
    <property type="entry name" value="FBF1"/>
</dbReference>
<dbReference type="GO" id="GO:0060271">
    <property type="term" value="P:cilium assembly"/>
    <property type="evidence" value="ECO:0007669"/>
    <property type="project" value="InterPro"/>
</dbReference>
<gene>
    <name evidence="3" type="ORF">PHET_11759</name>
</gene>
<keyword evidence="1" id="KW-0175">Coiled coil</keyword>
<dbReference type="GO" id="GO:0090162">
    <property type="term" value="P:establishment of epithelial cell polarity"/>
    <property type="evidence" value="ECO:0007669"/>
    <property type="project" value="InterPro"/>
</dbReference>
<evidence type="ECO:0000313" key="3">
    <source>
        <dbReference type="EMBL" id="KAF5394345.1"/>
    </source>
</evidence>
<dbReference type="OrthoDB" id="6269545at2759"/>
<dbReference type="GO" id="GO:0036064">
    <property type="term" value="C:ciliary basal body"/>
    <property type="evidence" value="ECO:0007669"/>
    <property type="project" value="TreeGrafter"/>
</dbReference>
<feature type="coiled-coil region" evidence="1">
    <location>
        <begin position="5"/>
        <end position="90"/>
    </location>
</feature>
<evidence type="ECO:0000313" key="4">
    <source>
        <dbReference type="Proteomes" id="UP000748531"/>
    </source>
</evidence>
<dbReference type="Pfam" id="PF21007">
    <property type="entry name" value="FBF1"/>
    <property type="match status" value="1"/>
</dbReference>
<feature type="domain" description="Fas-binding factor 1 C-terminal" evidence="2">
    <location>
        <begin position="8"/>
        <end position="109"/>
    </location>
</feature>
<evidence type="ECO:0000256" key="1">
    <source>
        <dbReference type="SAM" id="Coils"/>
    </source>
</evidence>
<dbReference type="AlphaFoldDB" id="A0A8J4WL33"/>
<dbReference type="EMBL" id="LUCH01018920">
    <property type="protein sequence ID" value="KAF5394345.1"/>
    <property type="molecule type" value="Genomic_DNA"/>
</dbReference>